<evidence type="ECO:0000313" key="2">
    <source>
        <dbReference type="Proteomes" id="UP000533639"/>
    </source>
</evidence>
<sequence>MSTIKTKLAIILLSSIILYSCKKEDKIPNQKVNEENTLPKIKEDNDETVRTVTLFSFNNENNTEVIKISGSDAGDEDDFYLGGAKNIIIASKYKKNLELLKSDTLVISDYNHIVIDPKHTLRKKIQGVDYFLFAVKESPLGNGDPGIYLSFIMLNINNLKFYTLKYDGEYSLRSGEFVDGEFTKDKTLEANTAVYNELYQFGAKSKWIYKPTEQEKDINYYKNFEQKWDEDNYPEGKESSYPTIVKSTYYSENLFEFNGEYDKDRVIENEDFKIVSYFRNNIIGYDKNKKLYFPIAVESCHVGCDKEIKFISENEIKISHETDSERPDFINLSKIEFANEEL</sequence>
<proteinExistence type="predicted"/>
<gene>
    <name evidence="1" type="ORF">FLAPXU55_02401</name>
</gene>
<name>A0A9N8P251_9FLAO</name>
<dbReference type="EMBL" id="CAIJDE010000043">
    <property type="protein sequence ID" value="CAC9974704.1"/>
    <property type="molecule type" value="Genomic_DNA"/>
</dbReference>
<accession>A0A9N8P251</accession>
<dbReference type="RefSeq" id="WP_180857861.1">
    <property type="nucleotide sequence ID" value="NZ_CAIJDE010000043.1"/>
</dbReference>
<comment type="caution">
    <text evidence="1">The sequence shown here is derived from an EMBL/GenBank/DDBJ whole genome shotgun (WGS) entry which is preliminary data.</text>
</comment>
<dbReference type="AlphaFoldDB" id="A0A9N8P251"/>
<protein>
    <recommendedName>
        <fullName evidence="3">Lipoprotein</fullName>
    </recommendedName>
</protein>
<evidence type="ECO:0008006" key="3">
    <source>
        <dbReference type="Google" id="ProtNLM"/>
    </source>
</evidence>
<dbReference type="Proteomes" id="UP000533639">
    <property type="component" value="Unassembled WGS sequence"/>
</dbReference>
<evidence type="ECO:0000313" key="1">
    <source>
        <dbReference type="EMBL" id="CAC9974704.1"/>
    </source>
</evidence>
<organism evidence="1 2">
    <name type="scientific">Flavobacterium panici</name>
    <dbReference type="NCBI Taxonomy" id="2654843"/>
    <lineage>
        <taxon>Bacteria</taxon>
        <taxon>Pseudomonadati</taxon>
        <taxon>Bacteroidota</taxon>
        <taxon>Flavobacteriia</taxon>
        <taxon>Flavobacteriales</taxon>
        <taxon>Flavobacteriaceae</taxon>
        <taxon>Flavobacterium</taxon>
    </lineage>
</organism>
<dbReference type="PROSITE" id="PS51257">
    <property type="entry name" value="PROKAR_LIPOPROTEIN"/>
    <property type="match status" value="1"/>
</dbReference>
<reference evidence="1 2" key="1">
    <citation type="submission" date="2020-06" db="EMBL/GenBank/DDBJ databases">
        <authorList>
            <person name="Criscuolo A."/>
        </authorList>
    </citation>
    <scope>NUCLEOTIDE SEQUENCE [LARGE SCALE GENOMIC DNA]</scope>
    <source>
        <strain evidence="1">PXU-55</strain>
    </source>
</reference>
<keyword evidence="2" id="KW-1185">Reference proteome</keyword>